<evidence type="ECO:0000256" key="5">
    <source>
        <dbReference type="ARBA" id="ARBA00022475"/>
    </source>
</evidence>
<keyword evidence="12 17" id="KW-0046">Antibiotic resistance</keyword>
<keyword evidence="8 17" id="KW-0133">Cell shape</keyword>
<keyword evidence="11 17" id="KW-0472">Membrane</keyword>
<dbReference type="GO" id="GO:0005886">
    <property type="term" value="C:plasma membrane"/>
    <property type="evidence" value="ECO:0007669"/>
    <property type="project" value="UniProtKB-SubCell"/>
</dbReference>
<evidence type="ECO:0000256" key="10">
    <source>
        <dbReference type="ARBA" id="ARBA00022989"/>
    </source>
</evidence>
<feature type="transmembrane region" description="Helical" evidence="17">
    <location>
        <begin position="188"/>
        <end position="208"/>
    </location>
</feature>
<accession>A0A3D4S513</accession>
<feature type="transmembrane region" description="Helical" evidence="17">
    <location>
        <begin position="87"/>
        <end position="104"/>
    </location>
</feature>
<keyword evidence="6 17" id="KW-0812">Transmembrane</keyword>
<feature type="transmembrane region" description="Helical" evidence="17">
    <location>
        <begin position="220"/>
        <end position="244"/>
    </location>
</feature>
<evidence type="ECO:0000256" key="3">
    <source>
        <dbReference type="ARBA" id="ARBA00012374"/>
    </source>
</evidence>
<dbReference type="GO" id="GO:0050380">
    <property type="term" value="F:undecaprenyl-diphosphatase activity"/>
    <property type="evidence" value="ECO:0007669"/>
    <property type="project" value="UniProtKB-UniRule"/>
</dbReference>
<dbReference type="Pfam" id="PF02673">
    <property type="entry name" value="BacA"/>
    <property type="match status" value="1"/>
</dbReference>
<reference evidence="18 19" key="1">
    <citation type="journal article" date="2018" name="Nat. Biotechnol.">
        <title>A standardized bacterial taxonomy based on genome phylogeny substantially revises the tree of life.</title>
        <authorList>
            <person name="Parks D.H."/>
            <person name="Chuvochina M."/>
            <person name="Waite D.W."/>
            <person name="Rinke C."/>
            <person name="Skarshewski A."/>
            <person name="Chaumeil P.A."/>
            <person name="Hugenholtz P."/>
        </authorList>
    </citation>
    <scope>NUCLEOTIDE SEQUENCE [LARGE SCALE GENOMIC DNA]</scope>
    <source>
        <strain evidence="18">UBA11306</strain>
    </source>
</reference>
<evidence type="ECO:0000256" key="13">
    <source>
        <dbReference type="ARBA" id="ARBA00023316"/>
    </source>
</evidence>
<evidence type="ECO:0000256" key="14">
    <source>
        <dbReference type="ARBA" id="ARBA00032707"/>
    </source>
</evidence>
<dbReference type="NCBIfam" id="NF001391">
    <property type="entry name" value="PRK00281.1-5"/>
    <property type="match status" value="1"/>
</dbReference>
<organism evidence="18 19">
    <name type="scientific">Bavariicoccus seileri</name>
    <dbReference type="NCBI Taxonomy" id="549685"/>
    <lineage>
        <taxon>Bacteria</taxon>
        <taxon>Bacillati</taxon>
        <taxon>Bacillota</taxon>
        <taxon>Bacilli</taxon>
        <taxon>Lactobacillales</taxon>
        <taxon>Enterococcaceae</taxon>
        <taxon>Bavariicoccus</taxon>
    </lineage>
</organism>
<dbReference type="RefSeq" id="WP_022796440.1">
    <property type="nucleotide sequence ID" value="NZ_JBQEAI010000017.1"/>
</dbReference>
<keyword evidence="13 17" id="KW-0961">Cell wall biogenesis/degradation</keyword>
<dbReference type="HAMAP" id="MF_01006">
    <property type="entry name" value="Undec_diphosphatase"/>
    <property type="match status" value="1"/>
</dbReference>
<feature type="transmembrane region" description="Helical" evidence="17">
    <location>
        <begin position="48"/>
        <end position="66"/>
    </location>
</feature>
<keyword evidence="7 17" id="KW-0378">Hydrolase</keyword>
<dbReference type="GO" id="GO:0009252">
    <property type="term" value="P:peptidoglycan biosynthetic process"/>
    <property type="evidence" value="ECO:0007669"/>
    <property type="project" value="UniProtKB-KW"/>
</dbReference>
<evidence type="ECO:0000256" key="2">
    <source>
        <dbReference type="ARBA" id="ARBA00010621"/>
    </source>
</evidence>
<dbReference type="NCBIfam" id="TIGR00753">
    <property type="entry name" value="undec_PP_bacA"/>
    <property type="match status" value="1"/>
</dbReference>
<evidence type="ECO:0000256" key="1">
    <source>
        <dbReference type="ARBA" id="ARBA00004651"/>
    </source>
</evidence>
<dbReference type="AlphaFoldDB" id="A0A3D4S513"/>
<comment type="function">
    <text evidence="17">Catalyzes the dephosphorylation of undecaprenyl diphosphate (UPP). Confers resistance to bacitracin.</text>
</comment>
<dbReference type="GO" id="GO:0046677">
    <property type="term" value="P:response to antibiotic"/>
    <property type="evidence" value="ECO:0007669"/>
    <property type="project" value="UniProtKB-UniRule"/>
</dbReference>
<keyword evidence="10 17" id="KW-1133">Transmembrane helix</keyword>
<evidence type="ECO:0000256" key="6">
    <source>
        <dbReference type="ARBA" id="ARBA00022692"/>
    </source>
</evidence>
<sequence>MPFIDWLKIVVLGIIEGITEWLPISSTGHMILFDAFVPLPLEPAFKEMFLVVIQLAAILAVILVFFTKLNPFSPSKTKIERKNTWDTWFKIIIGCLPAAIIGLPLDDFMEKHFFNYFVVALMLILYGILFIVIENRHDPKKETIHSFPELSYKTAFLIGCFQALALVPGTSRSGATILGALILGTSRYIATEFSFFLSVPVMLGASLLKVYKFGLNFTGLEIWIMIVGSVVAFIVSLLAVKFLLNYIKKNDFKPFGWYRIIVGIIVLIAFQFK</sequence>
<evidence type="ECO:0000256" key="15">
    <source>
        <dbReference type="ARBA" id="ARBA00032932"/>
    </source>
</evidence>
<dbReference type="NCBIfam" id="NF001390">
    <property type="entry name" value="PRK00281.1-4"/>
    <property type="match status" value="1"/>
</dbReference>
<keyword evidence="9 17" id="KW-0573">Peptidoglycan synthesis</keyword>
<dbReference type="EMBL" id="DQHO01000024">
    <property type="protein sequence ID" value="HCS93820.1"/>
    <property type="molecule type" value="Genomic_DNA"/>
</dbReference>
<comment type="similarity">
    <text evidence="2 17">Belongs to the UppP family.</text>
</comment>
<comment type="subcellular location">
    <subcellularLocation>
        <location evidence="1 17">Cell membrane</location>
        <topology evidence="1 17">Multi-pass membrane protein</topology>
    </subcellularLocation>
</comment>
<evidence type="ECO:0000256" key="8">
    <source>
        <dbReference type="ARBA" id="ARBA00022960"/>
    </source>
</evidence>
<evidence type="ECO:0000256" key="7">
    <source>
        <dbReference type="ARBA" id="ARBA00022801"/>
    </source>
</evidence>
<comment type="caution">
    <text evidence="18">The sequence shown here is derived from an EMBL/GenBank/DDBJ whole genome shotgun (WGS) entry which is preliminary data.</text>
</comment>
<keyword evidence="5 17" id="KW-1003">Cell membrane</keyword>
<proteinExistence type="inferred from homology"/>
<feature type="transmembrane region" description="Helical" evidence="17">
    <location>
        <begin position="116"/>
        <end position="133"/>
    </location>
</feature>
<evidence type="ECO:0000313" key="19">
    <source>
        <dbReference type="Proteomes" id="UP000262195"/>
    </source>
</evidence>
<dbReference type="GO" id="GO:0071555">
    <property type="term" value="P:cell wall organization"/>
    <property type="evidence" value="ECO:0007669"/>
    <property type="project" value="UniProtKB-KW"/>
</dbReference>
<feature type="transmembrane region" description="Helical" evidence="17">
    <location>
        <begin position="256"/>
        <end position="272"/>
    </location>
</feature>
<evidence type="ECO:0000256" key="11">
    <source>
        <dbReference type="ARBA" id="ARBA00023136"/>
    </source>
</evidence>
<comment type="catalytic activity">
    <reaction evidence="16 17">
        <text>di-trans,octa-cis-undecaprenyl diphosphate + H2O = di-trans,octa-cis-undecaprenyl phosphate + phosphate + H(+)</text>
        <dbReference type="Rhea" id="RHEA:28094"/>
        <dbReference type="ChEBI" id="CHEBI:15377"/>
        <dbReference type="ChEBI" id="CHEBI:15378"/>
        <dbReference type="ChEBI" id="CHEBI:43474"/>
        <dbReference type="ChEBI" id="CHEBI:58405"/>
        <dbReference type="ChEBI" id="CHEBI:60392"/>
        <dbReference type="EC" id="3.6.1.27"/>
    </reaction>
</comment>
<dbReference type="PANTHER" id="PTHR30622">
    <property type="entry name" value="UNDECAPRENYL-DIPHOSPHATASE"/>
    <property type="match status" value="1"/>
</dbReference>
<gene>
    <name evidence="17" type="primary">uppP</name>
    <name evidence="18" type="ORF">DIW15_03805</name>
</gene>
<dbReference type="STRING" id="1121105.GCA_000421665_01178"/>
<dbReference type="NCBIfam" id="NF001389">
    <property type="entry name" value="PRK00281.1-2"/>
    <property type="match status" value="1"/>
</dbReference>
<evidence type="ECO:0000256" key="12">
    <source>
        <dbReference type="ARBA" id="ARBA00023251"/>
    </source>
</evidence>
<dbReference type="PANTHER" id="PTHR30622:SF3">
    <property type="entry name" value="UNDECAPRENYL-DIPHOSPHATASE"/>
    <property type="match status" value="1"/>
</dbReference>
<dbReference type="InterPro" id="IPR003824">
    <property type="entry name" value="UppP"/>
</dbReference>
<evidence type="ECO:0000256" key="9">
    <source>
        <dbReference type="ARBA" id="ARBA00022984"/>
    </source>
</evidence>
<dbReference type="GO" id="GO:0008360">
    <property type="term" value="P:regulation of cell shape"/>
    <property type="evidence" value="ECO:0007669"/>
    <property type="project" value="UniProtKB-KW"/>
</dbReference>
<dbReference type="Proteomes" id="UP000262195">
    <property type="component" value="Unassembled WGS sequence"/>
</dbReference>
<evidence type="ECO:0000256" key="17">
    <source>
        <dbReference type="HAMAP-Rule" id="MF_01006"/>
    </source>
</evidence>
<evidence type="ECO:0000256" key="4">
    <source>
        <dbReference type="ARBA" id="ARBA00021581"/>
    </source>
</evidence>
<comment type="miscellaneous">
    <text evidence="17">Bacitracin is thought to be involved in the inhibition of peptidoglycan synthesis by sequestering undecaprenyl diphosphate, thereby reducing the pool of lipid carrier available.</text>
</comment>
<dbReference type="EC" id="3.6.1.27" evidence="3 17"/>
<name>A0A3D4S513_9ENTE</name>
<evidence type="ECO:0000313" key="18">
    <source>
        <dbReference type="EMBL" id="HCS93820.1"/>
    </source>
</evidence>
<evidence type="ECO:0000256" key="16">
    <source>
        <dbReference type="ARBA" id="ARBA00047594"/>
    </source>
</evidence>
<protein>
    <recommendedName>
        <fullName evidence="4 17">Undecaprenyl-diphosphatase</fullName>
        <ecNumber evidence="3 17">3.6.1.27</ecNumber>
    </recommendedName>
    <alternativeName>
        <fullName evidence="15 17">Bacitracin resistance protein</fullName>
    </alternativeName>
    <alternativeName>
        <fullName evidence="14 17">Undecaprenyl pyrophosphate phosphatase</fullName>
    </alternativeName>
</protein>